<comment type="caution">
    <text evidence="1">The sequence shown here is derived from an EMBL/GenBank/DDBJ whole genome shotgun (WGS) entry which is preliminary data.</text>
</comment>
<evidence type="ECO:0000313" key="2">
    <source>
        <dbReference type="Proteomes" id="UP000646827"/>
    </source>
</evidence>
<dbReference type="EMBL" id="JAEPRB010000936">
    <property type="protein sequence ID" value="KAG2210151.1"/>
    <property type="molecule type" value="Genomic_DNA"/>
</dbReference>
<dbReference type="AlphaFoldDB" id="A0A8H7RI91"/>
<evidence type="ECO:0000313" key="1">
    <source>
        <dbReference type="EMBL" id="KAG2210151.1"/>
    </source>
</evidence>
<sequence>MTDNHESSSYSPVLAHGTDHSLSYKPKLIDFCRYEGEDFRHFRDTLESYFAIANIKDSERQASILNAQVKKYARTFLQSKVRKNHAIGGKYTELIKLLEEEYVTPDVIEYYKDAFEQIIQGRIQQAADLAELVGKQGEALIEAKFKSGLLPTHIPSYR</sequence>
<protein>
    <submittedName>
        <fullName evidence="1">Uncharacterized protein</fullName>
    </submittedName>
</protein>
<dbReference type="OrthoDB" id="2275032at2759"/>
<reference evidence="1 2" key="1">
    <citation type="submission" date="2020-12" db="EMBL/GenBank/DDBJ databases">
        <title>Metabolic potential, ecology and presence of endohyphal bacteria is reflected in genomic diversity of Mucoromycotina.</title>
        <authorList>
            <person name="Muszewska A."/>
            <person name="Okrasinska A."/>
            <person name="Steczkiewicz K."/>
            <person name="Drgas O."/>
            <person name="Orlowska M."/>
            <person name="Perlinska-Lenart U."/>
            <person name="Aleksandrzak-Piekarczyk T."/>
            <person name="Szatraj K."/>
            <person name="Zielenkiewicz U."/>
            <person name="Pilsyk S."/>
            <person name="Malc E."/>
            <person name="Mieczkowski P."/>
            <person name="Kruszewska J.S."/>
            <person name="Biernat P."/>
            <person name="Pawlowska J."/>
        </authorList>
    </citation>
    <scope>NUCLEOTIDE SEQUENCE [LARGE SCALE GENOMIC DNA]</scope>
    <source>
        <strain evidence="1 2">CBS 142.35</strain>
    </source>
</reference>
<keyword evidence="2" id="KW-1185">Reference proteome</keyword>
<gene>
    <name evidence="1" type="ORF">INT45_004429</name>
</gene>
<dbReference type="Proteomes" id="UP000646827">
    <property type="component" value="Unassembled WGS sequence"/>
</dbReference>
<proteinExistence type="predicted"/>
<accession>A0A8H7RI91</accession>
<organism evidence="1 2">
    <name type="scientific">Circinella minor</name>
    <dbReference type="NCBI Taxonomy" id="1195481"/>
    <lineage>
        <taxon>Eukaryota</taxon>
        <taxon>Fungi</taxon>
        <taxon>Fungi incertae sedis</taxon>
        <taxon>Mucoromycota</taxon>
        <taxon>Mucoromycotina</taxon>
        <taxon>Mucoromycetes</taxon>
        <taxon>Mucorales</taxon>
        <taxon>Lichtheimiaceae</taxon>
        <taxon>Circinella</taxon>
    </lineage>
</organism>
<name>A0A8H7RI91_9FUNG</name>